<gene>
    <name evidence="11" type="ORF">A2843_01515</name>
</gene>
<evidence type="ECO:0000259" key="9">
    <source>
        <dbReference type="Pfam" id="PF06144"/>
    </source>
</evidence>
<dbReference type="Pfam" id="PF21694">
    <property type="entry name" value="DNA_pol3_delta_C"/>
    <property type="match status" value="1"/>
</dbReference>
<dbReference type="GO" id="GO:0006261">
    <property type="term" value="P:DNA-templated DNA replication"/>
    <property type="evidence" value="ECO:0007669"/>
    <property type="project" value="TreeGrafter"/>
</dbReference>
<reference evidence="11 12" key="1">
    <citation type="journal article" date="2016" name="Nat. Commun.">
        <title>Thousands of microbial genomes shed light on interconnected biogeochemical processes in an aquifer system.</title>
        <authorList>
            <person name="Anantharaman K."/>
            <person name="Brown C.T."/>
            <person name="Hug L.A."/>
            <person name="Sharon I."/>
            <person name="Castelle C.J."/>
            <person name="Probst A.J."/>
            <person name="Thomas B.C."/>
            <person name="Singh A."/>
            <person name="Wilkins M.J."/>
            <person name="Karaoz U."/>
            <person name="Brodie E.L."/>
            <person name="Williams K.H."/>
            <person name="Hubbard S.S."/>
            <person name="Banfield J.F."/>
        </authorList>
    </citation>
    <scope>NUCLEOTIDE SEQUENCE [LARGE SCALE GENOMIC DNA]</scope>
</reference>
<dbReference type="EC" id="2.7.7.7" evidence="1"/>
<accession>A0A1G2QUZ5</accession>
<dbReference type="GO" id="GO:0003887">
    <property type="term" value="F:DNA-directed DNA polymerase activity"/>
    <property type="evidence" value="ECO:0007669"/>
    <property type="project" value="UniProtKB-KW"/>
</dbReference>
<protein>
    <recommendedName>
        <fullName evidence="2">DNA polymerase III subunit delta</fullName>
        <ecNumber evidence="1">2.7.7.7</ecNumber>
    </recommendedName>
</protein>
<comment type="catalytic activity">
    <reaction evidence="8">
        <text>DNA(n) + a 2'-deoxyribonucleoside 5'-triphosphate = DNA(n+1) + diphosphate</text>
        <dbReference type="Rhea" id="RHEA:22508"/>
        <dbReference type="Rhea" id="RHEA-COMP:17339"/>
        <dbReference type="Rhea" id="RHEA-COMP:17340"/>
        <dbReference type="ChEBI" id="CHEBI:33019"/>
        <dbReference type="ChEBI" id="CHEBI:61560"/>
        <dbReference type="ChEBI" id="CHEBI:173112"/>
        <dbReference type="EC" id="2.7.7.7"/>
    </reaction>
</comment>
<dbReference type="SUPFAM" id="SSF52540">
    <property type="entry name" value="P-loop containing nucleoside triphosphate hydrolases"/>
    <property type="match status" value="1"/>
</dbReference>
<dbReference type="NCBIfam" id="TIGR01128">
    <property type="entry name" value="holA"/>
    <property type="match status" value="1"/>
</dbReference>
<dbReference type="PANTHER" id="PTHR34388:SF1">
    <property type="entry name" value="DNA POLYMERASE III SUBUNIT DELTA"/>
    <property type="match status" value="1"/>
</dbReference>
<dbReference type="Pfam" id="PF06144">
    <property type="entry name" value="DNA_pol3_delta"/>
    <property type="match status" value="1"/>
</dbReference>
<evidence type="ECO:0000256" key="8">
    <source>
        <dbReference type="ARBA" id="ARBA00049244"/>
    </source>
</evidence>
<feature type="domain" description="DNA polymerase III delta subunit-like C-terminal" evidence="10">
    <location>
        <begin position="212"/>
        <end position="330"/>
    </location>
</feature>
<evidence type="ECO:0000313" key="12">
    <source>
        <dbReference type="Proteomes" id="UP000178170"/>
    </source>
</evidence>
<evidence type="ECO:0000256" key="7">
    <source>
        <dbReference type="ARBA" id="ARBA00034754"/>
    </source>
</evidence>
<keyword evidence="6" id="KW-0239">DNA-directed DNA polymerase</keyword>
<dbReference type="InterPro" id="IPR008921">
    <property type="entry name" value="DNA_pol3_clamp-load_cplx_C"/>
</dbReference>
<sequence>MIFFLYGPDTYRARQKLKEIQEKYQTTYLHAVHVQYFDCAHTELQDAKNALESISMFEQKKLLIFQNVFANSALEEFLFERRKRLAESMQHIIIFFEAVRLDSSRQARLDARQAENKTKNSSKFFSWLKKNAKQQEFLLLSPAKLKLWISQEFERYNLKATPQAQEVLARAAGSDLWRLSNEIKKIAAWKRSTQTTSIRESDVALLVNSQEEADVFAMVEAVAQKDKKRALNLLYRHLQKGDSPSYLSSMLQYQFRTLLQIRDMAERKLSYGAMLQKTKLHPYVLKKGMQIARNFSLSELKSIYEKLFILEKQLKMGKGEPGGVFDLLFATL</sequence>
<comment type="caution">
    <text evidence="11">The sequence shown here is derived from an EMBL/GenBank/DDBJ whole genome shotgun (WGS) entry which is preliminary data.</text>
</comment>
<dbReference type="PANTHER" id="PTHR34388">
    <property type="entry name" value="DNA POLYMERASE III SUBUNIT DELTA"/>
    <property type="match status" value="1"/>
</dbReference>
<evidence type="ECO:0000256" key="4">
    <source>
        <dbReference type="ARBA" id="ARBA00022695"/>
    </source>
</evidence>
<dbReference type="SUPFAM" id="SSF48019">
    <property type="entry name" value="post-AAA+ oligomerization domain-like"/>
    <property type="match status" value="1"/>
</dbReference>
<proteinExistence type="inferred from homology"/>
<comment type="similarity">
    <text evidence="7">Belongs to the DNA polymerase HolA subunit family.</text>
</comment>
<evidence type="ECO:0000256" key="5">
    <source>
        <dbReference type="ARBA" id="ARBA00022705"/>
    </source>
</evidence>
<evidence type="ECO:0000256" key="1">
    <source>
        <dbReference type="ARBA" id="ARBA00012417"/>
    </source>
</evidence>
<evidence type="ECO:0000259" key="10">
    <source>
        <dbReference type="Pfam" id="PF21694"/>
    </source>
</evidence>
<dbReference type="InterPro" id="IPR005790">
    <property type="entry name" value="DNA_polIII_delta"/>
</dbReference>
<dbReference type="Gene3D" id="1.10.8.60">
    <property type="match status" value="1"/>
</dbReference>
<dbReference type="GO" id="GO:0009360">
    <property type="term" value="C:DNA polymerase III complex"/>
    <property type="evidence" value="ECO:0007669"/>
    <property type="project" value="InterPro"/>
</dbReference>
<dbReference type="InterPro" id="IPR010372">
    <property type="entry name" value="DNA_pol3_delta_N"/>
</dbReference>
<dbReference type="EMBL" id="MHTS01000023">
    <property type="protein sequence ID" value="OHA63969.1"/>
    <property type="molecule type" value="Genomic_DNA"/>
</dbReference>
<keyword evidence="4" id="KW-0548">Nucleotidyltransferase</keyword>
<evidence type="ECO:0000256" key="6">
    <source>
        <dbReference type="ARBA" id="ARBA00022932"/>
    </source>
</evidence>
<evidence type="ECO:0000256" key="2">
    <source>
        <dbReference type="ARBA" id="ARBA00017703"/>
    </source>
</evidence>
<organism evidence="11 12">
    <name type="scientific">Candidatus Wildermuthbacteria bacterium RIFCSPHIGHO2_01_FULL_48_27b</name>
    <dbReference type="NCBI Taxonomy" id="1802447"/>
    <lineage>
        <taxon>Bacteria</taxon>
        <taxon>Candidatus Wildermuthiibacteriota</taxon>
    </lineage>
</organism>
<keyword evidence="5" id="KW-0235">DNA replication</keyword>
<dbReference type="Gene3D" id="3.40.50.300">
    <property type="entry name" value="P-loop containing nucleotide triphosphate hydrolases"/>
    <property type="match status" value="1"/>
</dbReference>
<feature type="domain" description="DNA polymerase III delta N-terminal" evidence="9">
    <location>
        <begin position="4"/>
        <end position="106"/>
    </location>
</feature>
<evidence type="ECO:0000313" key="11">
    <source>
        <dbReference type="EMBL" id="OHA63969.1"/>
    </source>
</evidence>
<dbReference type="Gene3D" id="1.20.272.10">
    <property type="match status" value="1"/>
</dbReference>
<name>A0A1G2QUZ5_9BACT</name>
<dbReference type="InterPro" id="IPR048466">
    <property type="entry name" value="DNA_pol3_delta-like_C"/>
</dbReference>
<dbReference type="Proteomes" id="UP000178170">
    <property type="component" value="Unassembled WGS sequence"/>
</dbReference>
<dbReference type="AlphaFoldDB" id="A0A1G2QUZ5"/>
<dbReference type="InterPro" id="IPR027417">
    <property type="entry name" value="P-loop_NTPase"/>
</dbReference>
<dbReference type="GO" id="GO:0003677">
    <property type="term" value="F:DNA binding"/>
    <property type="evidence" value="ECO:0007669"/>
    <property type="project" value="InterPro"/>
</dbReference>
<evidence type="ECO:0000256" key="3">
    <source>
        <dbReference type="ARBA" id="ARBA00022679"/>
    </source>
</evidence>
<keyword evidence="3" id="KW-0808">Transferase</keyword>